<reference evidence="1 2" key="1">
    <citation type="submission" date="2018-12" db="EMBL/GenBank/DDBJ databases">
        <authorList>
            <consortium name="Pathogen Informatics"/>
        </authorList>
    </citation>
    <scope>NUCLEOTIDE SEQUENCE [LARGE SCALE GENOMIC DNA]</scope>
    <source>
        <strain evidence="1 2">NCTC9695</strain>
    </source>
</reference>
<dbReference type="EMBL" id="LR134182">
    <property type="protein sequence ID" value="VEB44755.1"/>
    <property type="molecule type" value="Genomic_DNA"/>
</dbReference>
<dbReference type="Proteomes" id="UP000275777">
    <property type="component" value="Chromosome"/>
</dbReference>
<evidence type="ECO:0000313" key="1">
    <source>
        <dbReference type="EMBL" id="VEB44755.1"/>
    </source>
</evidence>
<dbReference type="AlphaFoldDB" id="A0A3S5DLU2"/>
<gene>
    <name evidence="1" type="ORF">NCTC9695_05259</name>
</gene>
<proteinExistence type="predicted"/>
<name>A0A3S5DLU2_CHRVL</name>
<organism evidence="1 2">
    <name type="scientific">Chromobacterium violaceum</name>
    <dbReference type="NCBI Taxonomy" id="536"/>
    <lineage>
        <taxon>Bacteria</taxon>
        <taxon>Pseudomonadati</taxon>
        <taxon>Pseudomonadota</taxon>
        <taxon>Betaproteobacteria</taxon>
        <taxon>Neisseriales</taxon>
        <taxon>Chromobacteriaceae</taxon>
        <taxon>Chromobacterium</taxon>
    </lineage>
</organism>
<sequence length="48" mass="5392">MQRLAVAPPLRLVPSELIQKLKRDKMASGNGVKVPRFIELPLPVHAYL</sequence>
<accession>A0A3S5DLU2</accession>
<protein>
    <submittedName>
        <fullName evidence="1">Uncharacterized protein</fullName>
    </submittedName>
</protein>
<evidence type="ECO:0000313" key="2">
    <source>
        <dbReference type="Proteomes" id="UP000275777"/>
    </source>
</evidence>